<evidence type="ECO:0000256" key="5">
    <source>
        <dbReference type="ARBA" id="ARBA00022777"/>
    </source>
</evidence>
<feature type="domain" description="Polyphosphate kinase C-terminal" evidence="12">
    <location>
        <begin position="503"/>
        <end position="674"/>
    </location>
</feature>
<dbReference type="Pfam" id="PF13089">
    <property type="entry name" value="PP_kinase_N"/>
    <property type="match status" value="1"/>
</dbReference>
<dbReference type="Gene3D" id="3.30.1840.10">
    <property type="entry name" value="Polyphosphate kinase middle domain"/>
    <property type="match status" value="1"/>
</dbReference>
<organism evidence="14 15">
    <name type="scientific">Ferrimonas aestuarii</name>
    <dbReference type="NCBI Taxonomy" id="2569539"/>
    <lineage>
        <taxon>Bacteria</taxon>
        <taxon>Pseudomonadati</taxon>
        <taxon>Pseudomonadota</taxon>
        <taxon>Gammaproteobacteria</taxon>
        <taxon>Alteromonadales</taxon>
        <taxon>Ferrimonadaceae</taxon>
        <taxon>Ferrimonas</taxon>
    </lineage>
</organism>
<feature type="binding site" evidence="8">
    <location>
        <position position="405"/>
    </location>
    <ligand>
        <name>Mg(2+)</name>
        <dbReference type="ChEBI" id="CHEBI:18420"/>
    </ligand>
</feature>
<feature type="domain" description="Polyphosphate kinase N-terminal" evidence="11">
    <location>
        <begin position="9"/>
        <end position="111"/>
    </location>
</feature>
<keyword evidence="5 8" id="KW-0418">Kinase</keyword>
<feature type="binding site" evidence="8">
    <location>
        <position position="564"/>
    </location>
    <ligand>
        <name>ATP</name>
        <dbReference type="ChEBI" id="CHEBI:30616"/>
    </ligand>
</feature>
<evidence type="ECO:0000256" key="1">
    <source>
        <dbReference type="ARBA" id="ARBA00022553"/>
    </source>
</evidence>
<keyword evidence="1 8" id="KW-0597">Phosphoprotein</keyword>
<feature type="binding site" evidence="8">
    <location>
        <position position="375"/>
    </location>
    <ligand>
        <name>Mg(2+)</name>
        <dbReference type="ChEBI" id="CHEBI:18420"/>
    </ligand>
</feature>
<dbReference type="EMBL" id="SWCJ01000003">
    <property type="protein sequence ID" value="TKB56656.1"/>
    <property type="molecule type" value="Genomic_DNA"/>
</dbReference>
<evidence type="ECO:0000259" key="11">
    <source>
        <dbReference type="Pfam" id="PF13089"/>
    </source>
</evidence>
<evidence type="ECO:0000256" key="6">
    <source>
        <dbReference type="ARBA" id="ARBA00022840"/>
    </source>
</evidence>
<dbReference type="CDD" id="cd09167">
    <property type="entry name" value="PLDc_EcPPK1_C2_like"/>
    <property type="match status" value="1"/>
</dbReference>
<dbReference type="InterPro" id="IPR003414">
    <property type="entry name" value="PP_kinase"/>
</dbReference>
<dbReference type="Pfam" id="PF02503">
    <property type="entry name" value="PP_kinase"/>
    <property type="match status" value="1"/>
</dbReference>
<evidence type="ECO:0000256" key="4">
    <source>
        <dbReference type="ARBA" id="ARBA00022741"/>
    </source>
</evidence>
<proteinExistence type="inferred from homology"/>
<evidence type="ECO:0000256" key="3">
    <source>
        <dbReference type="ARBA" id="ARBA00022723"/>
    </source>
</evidence>
<keyword evidence="15" id="KW-1185">Reference proteome</keyword>
<dbReference type="Gene3D" id="1.20.58.310">
    <property type="entry name" value="Polyphosphate kinase N-terminal domain"/>
    <property type="match status" value="1"/>
</dbReference>
<dbReference type="SUPFAM" id="SSF56024">
    <property type="entry name" value="Phospholipase D/nuclease"/>
    <property type="match status" value="2"/>
</dbReference>
<comment type="similarity">
    <text evidence="8 9">Belongs to the polyphosphate kinase 1 (PPK1) family.</text>
</comment>
<feature type="binding site" evidence="8">
    <location>
        <position position="47"/>
    </location>
    <ligand>
        <name>ATP</name>
        <dbReference type="ChEBI" id="CHEBI:30616"/>
    </ligand>
</feature>
<evidence type="ECO:0000313" key="15">
    <source>
        <dbReference type="Proteomes" id="UP000305675"/>
    </source>
</evidence>
<keyword evidence="6 8" id="KW-0067">ATP-binding</keyword>
<reference evidence="14 15" key="1">
    <citation type="submission" date="2019-04" db="EMBL/GenBank/DDBJ databases">
        <authorList>
            <person name="Hwang J.C."/>
        </authorList>
    </citation>
    <scope>NUCLEOTIDE SEQUENCE [LARGE SCALE GENOMIC DNA]</scope>
    <source>
        <strain evidence="14 15">IMCC35002</strain>
    </source>
</reference>
<evidence type="ECO:0000259" key="10">
    <source>
        <dbReference type="Pfam" id="PF02503"/>
    </source>
</evidence>
<dbReference type="GO" id="GO:0005524">
    <property type="term" value="F:ATP binding"/>
    <property type="evidence" value="ECO:0007669"/>
    <property type="project" value="UniProtKB-KW"/>
</dbReference>
<dbReference type="InterPro" id="IPR041108">
    <property type="entry name" value="PP_kinase_C_1"/>
</dbReference>
<dbReference type="NCBIfam" id="NF003917">
    <property type="entry name" value="PRK05443.1-1"/>
    <property type="match status" value="1"/>
</dbReference>
<dbReference type="InterPro" id="IPR024953">
    <property type="entry name" value="PP_kinase_middle"/>
</dbReference>
<comment type="cofactor">
    <cofactor evidence="8">
        <name>Mg(2+)</name>
        <dbReference type="ChEBI" id="CHEBI:18420"/>
    </cofactor>
</comment>
<comment type="PTM">
    <text evidence="8 9">An intermediate of this reaction is the autophosphorylated ppk in which a phosphate is covalently linked to a histidine residue through a N-P bond.</text>
</comment>
<dbReference type="Gene3D" id="3.30.870.10">
    <property type="entry name" value="Endonuclease Chain A"/>
    <property type="match status" value="2"/>
</dbReference>
<dbReference type="GO" id="GO:0046872">
    <property type="term" value="F:metal ion binding"/>
    <property type="evidence" value="ECO:0007669"/>
    <property type="project" value="UniProtKB-KW"/>
</dbReference>
<comment type="caution">
    <text evidence="14">The sequence shown here is derived from an EMBL/GenBank/DDBJ whole genome shotgun (WGS) entry which is preliminary data.</text>
</comment>
<dbReference type="InterPro" id="IPR036832">
    <property type="entry name" value="PPK_N_dom_sf"/>
</dbReference>
<feature type="domain" description="Polyphosphate kinase middle" evidence="10">
    <location>
        <begin position="121"/>
        <end position="305"/>
    </location>
</feature>
<dbReference type="EC" id="2.7.4.1" evidence="8 9"/>
<dbReference type="SUPFAM" id="SSF140356">
    <property type="entry name" value="PPK N-terminal domain-like"/>
    <property type="match status" value="1"/>
</dbReference>
<evidence type="ECO:0000256" key="7">
    <source>
        <dbReference type="ARBA" id="ARBA00022842"/>
    </source>
</evidence>
<name>A0A4U1BQH1_9GAMM</name>
<dbReference type="RefSeq" id="WP_136862460.1">
    <property type="nucleotide sequence ID" value="NZ_SWCJ01000003.1"/>
</dbReference>
<evidence type="ECO:0000256" key="2">
    <source>
        <dbReference type="ARBA" id="ARBA00022679"/>
    </source>
</evidence>
<dbReference type="SUPFAM" id="SSF143724">
    <property type="entry name" value="PHP14-like"/>
    <property type="match status" value="1"/>
</dbReference>
<dbReference type="InterPro" id="IPR025198">
    <property type="entry name" value="PPK_N_dom"/>
</dbReference>
<dbReference type="OrthoDB" id="9761456at2"/>
<accession>A0A4U1BQH1</accession>
<keyword evidence="4 8" id="KW-0547">Nucleotide-binding</keyword>
<keyword evidence="2 8" id="KW-0808">Transferase</keyword>
<keyword evidence="3 8" id="KW-0479">Metal-binding</keyword>
<dbReference type="PIRSF" id="PIRSF015589">
    <property type="entry name" value="PP_kinase"/>
    <property type="match status" value="1"/>
</dbReference>
<dbReference type="InterPro" id="IPR025200">
    <property type="entry name" value="PPK_C_dom2"/>
</dbReference>
<protein>
    <recommendedName>
        <fullName evidence="8 9">Polyphosphate kinase</fullName>
        <ecNumber evidence="8 9">2.7.4.1</ecNumber>
    </recommendedName>
    <alternativeName>
        <fullName evidence="8">ATP-polyphosphate phosphotransferase</fullName>
    </alternativeName>
    <alternativeName>
        <fullName evidence="8">Polyphosphoric acid kinase</fullName>
    </alternativeName>
</protein>
<evidence type="ECO:0000313" key="14">
    <source>
        <dbReference type="EMBL" id="TKB56656.1"/>
    </source>
</evidence>
<dbReference type="AlphaFoldDB" id="A0A4U1BQH1"/>
<sequence>MSAQTHFPYLEKELSWLSFNERVLQEAGDPKVPVIERVRFLGIYSNNQDEFFRVRVADVRRRILIDESKGGGERARALLAAINEKVLQLQTKFDEIYLQLIHDLARRNIFLVNEKQLTEAQGDWLKRHFRERIRRHIVPLIVDEHTDLVRHLNDGNTYLVAGIRKGPETTYCLLEVPTAQIPRFIQLPAQGSKKRKTIILLDNIIRHCLEELFTGFFEFDSVECFSIKLTRDAEFDLSDEIEMSLMEKMSSALKQRLTAEPVSFVYDRDMPNHMLEMLREKMGIGSYDSMIPGGRYHCFRDFIGFPNPGRAYLEHPKVAPLRSRQFTQYTNSFEAIRAKDVLLYYPYHTFNHVTEMLRQAAFDPAVRSIKINIYRVAKHSQIVHSLIEAVKNGKDVSVVVELQARFDEEANIEWAKFLTEHGVRINFGIPTLKIHSKLILIKRLEEGKIRQYAHIGTGNFHEKTAKIYTDFALFTCHEEICNEVANVFEFIEHSYKKFKFQHLVVSPNDARRKLYSLIDREIQNKLMGKPAGITLKINNLVDNGLIKRLYDASRNGVKVKMIIRGMCSLLPGVPGISDNIEVISVVDRFLEHPRIMVFHNEGDPKVYLSSADWMTRNIDKRIEVGCPIYDVDLKQRILDILDIQFRDTTKARVIDREQKNRYVKRGNRKKIRSQIAIYDYLFEHERTLPRNSAAQWKNN</sequence>
<dbReference type="PANTHER" id="PTHR30218:SF0">
    <property type="entry name" value="POLYPHOSPHATE KINASE"/>
    <property type="match status" value="1"/>
</dbReference>
<dbReference type="FunFam" id="3.30.870.10:FF:000001">
    <property type="entry name" value="Polyphosphate kinase"/>
    <property type="match status" value="1"/>
</dbReference>
<dbReference type="PANTHER" id="PTHR30218">
    <property type="entry name" value="POLYPHOSPHATE KINASE"/>
    <property type="match status" value="1"/>
</dbReference>
<dbReference type="GO" id="GO:0006799">
    <property type="term" value="P:polyphosphate biosynthetic process"/>
    <property type="evidence" value="ECO:0007669"/>
    <property type="project" value="UniProtKB-UniRule"/>
</dbReference>
<feature type="active site" description="Phosphohistidine intermediate" evidence="8">
    <location>
        <position position="435"/>
    </location>
</feature>
<evidence type="ECO:0000256" key="9">
    <source>
        <dbReference type="RuleBase" id="RU003800"/>
    </source>
</evidence>
<dbReference type="CDD" id="cd09164">
    <property type="entry name" value="PLDc_EcPPK1_C1_like"/>
    <property type="match status" value="1"/>
</dbReference>
<dbReference type="NCBIfam" id="TIGR03705">
    <property type="entry name" value="poly_P_kin"/>
    <property type="match status" value="1"/>
</dbReference>
<feature type="domain" description="Polyphosphate kinase C-terminal" evidence="13">
    <location>
        <begin position="332"/>
        <end position="496"/>
    </location>
</feature>
<dbReference type="Pfam" id="PF13090">
    <property type="entry name" value="PP_kinase_C"/>
    <property type="match status" value="1"/>
</dbReference>
<comment type="catalytic activity">
    <reaction evidence="8 9">
        <text>[phosphate](n) + ATP = [phosphate](n+1) + ADP</text>
        <dbReference type="Rhea" id="RHEA:19573"/>
        <dbReference type="Rhea" id="RHEA-COMP:9859"/>
        <dbReference type="Rhea" id="RHEA-COMP:14280"/>
        <dbReference type="ChEBI" id="CHEBI:16838"/>
        <dbReference type="ChEBI" id="CHEBI:30616"/>
        <dbReference type="ChEBI" id="CHEBI:456216"/>
        <dbReference type="EC" id="2.7.4.1"/>
    </reaction>
</comment>
<evidence type="ECO:0000256" key="8">
    <source>
        <dbReference type="HAMAP-Rule" id="MF_00347"/>
    </source>
</evidence>
<keyword evidence="7 8" id="KW-0460">Magnesium</keyword>
<dbReference type="GO" id="GO:0008976">
    <property type="term" value="F:polyphosphate kinase activity"/>
    <property type="evidence" value="ECO:0007669"/>
    <property type="project" value="UniProtKB-UniRule"/>
</dbReference>
<dbReference type="Pfam" id="PF17941">
    <property type="entry name" value="PP_kinase_C_1"/>
    <property type="match status" value="1"/>
</dbReference>
<dbReference type="InterPro" id="IPR036830">
    <property type="entry name" value="PP_kinase_middle_dom_sf"/>
</dbReference>
<evidence type="ECO:0000259" key="12">
    <source>
        <dbReference type="Pfam" id="PF13090"/>
    </source>
</evidence>
<dbReference type="Proteomes" id="UP000305675">
    <property type="component" value="Unassembled WGS sequence"/>
</dbReference>
<dbReference type="GO" id="GO:0009358">
    <property type="term" value="C:polyphosphate kinase complex"/>
    <property type="evidence" value="ECO:0007669"/>
    <property type="project" value="InterPro"/>
</dbReference>
<evidence type="ECO:0000259" key="13">
    <source>
        <dbReference type="Pfam" id="PF17941"/>
    </source>
</evidence>
<feature type="binding site" evidence="8">
    <location>
        <position position="468"/>
    </location>
    <ligand>
        <name>ATP</name>
        <dbReference type="ChEBI" id="CHEBI:30616"/>
    </ligand>
</feature>
<comment type="function">
    <text evidence="8 9">Catalyzes the reversible transfer of the terminal phosphate of ATP to form a long-chain polyphosphate (polyP).</text>
</comment>
<gene>
    <name evidence="14" type="primary">ppk1</name>
    <name evidence="8" type="synonym">ppk</name>
    <name evidence="14" type="ORF">FCL42_05850</name>
</gene>
<feature type="binding site" evidence="8">
    <location>
        <position position="592"/>
    </location>
    <ligand>
        <name>ATP</name>
        <dbReference type="ChEBI" id="CHEBI:30616"/>
    </ligand>
</feature>
<dbReference type="HAMAP" id="MF_00347">
    <property type="entry name" value="Polyphosphate_kinase"/>
    <property type="match status" value="1"/>
</dbReference>